<keyword evidence="1" id="KW-0732">Signal</keyword>
<accession>A0ABV2BVE4</accession>
<feature type="chain" id="PRO_5046475027" evidence="1">
    <location>
        <begin position="21"/>
        <end position="110"/>
    </location>
</feature>
<proteinExistence type="predicted"/>
<dbReference type="EMBL" id="JBEVCJ010000014">
    <property type="protein sequence ID" value="MET1255915.1"/>
    <property type="molecule type" value="Genomic_DNA"/>
</dbReference>
<name>A0ABV2BVE4_9GAMM</name>
<gene>
    <name evidence="2" type="ORF">ABVT43_12315</name>
</gene>
<evidence type="ECO:0000313" key="2">
    <source>
        <dbReference type="EMBL" id="MET1255915.1"/>
    </source>
</evidence>
<evidence type="ECO:0000313" key="3">
    <source>
        <dbReference type="Proteomes" id="UP001548189"/>
    </source>
</evidence>
<dbReference type="RefSeq" id="WP_353896501.1">
    <property type="nucleotide sequence ID" value="NZ_JBEVCJ010000014.1"/>
</dbReference>
<protein>
    <submittedName>
        <fullName evidence="2">Uncharacterized protein</fullName>
    </submittedName>
</protein>
<evidence type="ECO:0000256" key="1">
    <source>
        <dbReference type="SAM" id="SignalP"/>
    </source>
</evidence>
<comment type="caution">
    <text evidence="2">The sequence shown here is derived from an EMBL/GenBank/DDBJ whole genome shotgun (WGS) entry which is preliminary data.</text>
</comment>
<sequence length="110" mass="12494">MFKKCFYILIAYVSINTVNAAEFLGNVQEFYVNNQHTAQLNLKQGNSDNKPGCNPTNGWDFTFLTNTDYGNQWVSMLLAAKMADKAIRVGYNGNQNGTCEVTYLYFPREN</sequence>
<dbReference type="Proteomes" id="UP001548189">
    <property type="component" value="Unassembled WGS sequence"/>
</dbReference>
<keyword evidence="3" id="KW-1185">Reference proteome</keyword>
<feature type="signal peptide" evidence="1">
    <location>
        <begin position="1"/>
        <end position="20"/>
    </location>
</feature>
<reference evidence="2 3" key="1">
    <citation type="submission" date="2024-06" db="EMBL/GenBank/DDBJ databases">
        <authorList>
            <person name="Li F."/>
        </authorList>
    </citation>
    <scope>NUCLEOTIDE SEQUENCE [LARGE SCALE GENOMIC DNA]</scope>
    <source>
        <strain evidence="2 3">GXAS 311</strain>
    </source>
</reference>
<organism evidence="2 3">
    <name type="scientific">Aliikangiella maris</name>
    <dbReference type="NCBI Taxonomy" id="3162458"/>
    <lineage>
        <taxon>Bacteria</taxon>
        <taxon>Pseudomonadati</taxon>
        <taxon>Pseudomonadota</taxon>
        <taxon>Gammaproteobacteria</taxon>
        <taxon>Oceanospirillales</taxon>
        <taxon>Pleioneaceae</taxon>
        <taxon>Aliikangiella</taxon>
    </lineage>
</organism>